<dbReference type="PANTHER" id="PTHR30309:SF0">
    <property type="entry name" value="GLYCEROL-3-PHOSPHATE ACYLTRANSFERASE-RELATED"/>
    <property type="match status" value="1"/>
</dbReference>
<feature type="transmembrane region" description="Helical" evidence="10">
    <location>
        <begin position="138"/>
        <end position="155"/>
    </location>
</feature>
<evidence type="ECO:0000313" key="12">
    <source>
        <dbReference type="Proteomes" id="UP000030428"/>
    </source>
</evidence>
<comment type="similarity">
    <text evidence="10">Belongs to the PlsY family.</text>
</comment>
<dbReference type="PANTHER" id="PTHR30309">
    <property type="entry name" value="INNER MEMBRANE PROTEIN YGIH"/>
    <property type="match status" value="1"/>
</dbReference>
<dbReference type="SMART" id="SM01207">
    <property type="entry name" value="G3P_acyltransf"/>
    <property type="match status" value="1"/>
</dbReference>
<evidence type="ECO:0000256" key="8">
    <source>
        <dbReference type="ARBA" id="ARBA00023209"/>
    </source>
</evidence>
<dbReference type="GO" id="GO:0043772">
    <property type="term" value="F:acyl-phosphate glycerol-3-phosphate acyltransferase activity"/>
    <property type="evidence" value="ECO:0007669"/>
    <property type="project" value="UniProtKB-UniRule"/>
</dbReference>
<dbReference type="EC" id="2.3.1.275" evidence="10"/>
<organism evidence="11 12">
    <name type="scientific">Candidatus Thiomargarita nelsonii</name>
    <dbReference type="NCBI Taxonomy" id="1003181"/>
    <lineage>
        <taxon>Bacteria</taxon>
        <taxon>Pseudomonadati</taxon>
        <taxon>Pseudomonadota</taxon>
        <taxon>Gammaproteobacteria</taxon>
        <taxon>Thiotrichales</taxon>
        <taxon>Thiotrichaceae</taxon>
        <taxon>Thiomargarita</taxon>
    </lineage>
</organism>
<evidence type="ECO:0000256" key="7">
    <source>
        <dbReference type="ARBA" id="ARBA00023136"/>
    </source>
</evidence>
<evidence type="ECO:0000256" key="3">
    <source>
        <dbReference type="ARBA" id="ARBA00022679"/>
    </source>
</evidence>
<keyword evidence="5 10" id="KW-1133">Transmembrane helix</keyword>
<comment type="pathway">
    <text evidence="10">Lipid metabolism; phospholipid metabolism.</text>
</comment>
<evidence type="ECO:0000256" key="5">
    <source>
        <dbReference type="ARBA" id="ARBA00022989"/>
    </source>
</evidence>
<evidence type="ECO:0000313" key="11">
    <source>
        <dbReference type="EMBL" id="KHD08754.1"/>
    </source>
</evidence>
<comment type="subunit">
    <text evidence="10">Probably interacts with PlsX.</text>
</comment>
<keyword evidence="9 10" id="KW-1208">Phospholipid metabolism</keyword>
<evidence type="ECO:0000256" key="9">
    <source>
        <dbReference type="ARBA" id="ARBA00023264"/>
    </source>
</evidence>
<keyword evidence="3 10" id="KW-0808">Transferase</keyword>
<evidence type="ECO:0000256" key="1">
    <source>
        <dbReference type="ARBA" id="ARBA00022475"/>
    </source>
</evidence>
<name>A0A0A6PER5_9GAMM</name>
<comment type="function">
    <text evidence="10">Catalyzes the transfer of an acyl group from acyl-phosphate (acyl-PO(4)) to glycerol-3-phosphate (G3P) to form lysophosphatidic acid (LPA). This enzyme utilizes acyl-phosphate as fatty acyl donor, but not acyl-CoA or acyl-ACP.</text>
</comment>
<keyword evidence="4 10" id="KW-0812">Transmembrane</keyword>
<gene>
    <name evidence="10" type="primary">plsY</name>
    <name evidence="11" type="ORF">PN36_11265</name>
</gene>
<keyword evidence="2 10" id="KW-0444">Lipid biosynthesis</keyword>
<sequence length="196" mass="21235">MIIDILLIVLAYLIGSVSGALIVSKMMGLPDPRTQGSGNPGATNVLRYSGKKAALLTLGLDVFKGVIAVLMVKFMTMEPIVLAGAGLAVFLGHLYPIFFQFRGGKGVATAFGVLLILAWPVSLAVLATWLIMSLVFRYSSLAAITAAILTPGYMFWFTDGMLEYTLMAFLISALLIWRHRSNIYKLLNGQEDKIGD</sequence>
<dbReference type="EMBL" id="JSZA02000034">
    <property type="protein sequence ID" value="KHD08754.1"/>
    <property type="molecule type" value="Genomic_DNA"/>
</dbReference>
<proteinExistence type="inferred from homology"/>
<feature type="transmembrane region" description="Helical" evidence="10">
    <location>
        <begin position="53"/>
        <end position="72"/>
    </location>
</feature>
<dbReference type="UniPathway" id="UPA00085"/>
<feature type="transmembrane region" description="Helical" evidence="10">
    <location>
        <begin position="161"/>
        <end position="177"/>
    </location>
</feature>
<keyword evidence="12" id="KW-1185">Reference proteome</keyword>
<feature type="transmembrane region" description="Helical" evidence="10">
    <location>
        <begin position="110"/>
        <end position="131"/>
    </location>
</feature>
<evidence type="ECO:0000256" key="2">
    <source>
        <dbReference type="ARBA" id="ARBA00022516"/>
    </source>
</evidence>
<evidence type="ECO:0000256" key="6">
    <source>
        <dbReference type="ARBA" id="ARBA00023098"/>
    </source>
</evidence>
<keyword evidence="6 10" id="KW-0443">Lipid metabolism</keyword>
<dbReference type="GO" id="GO:0008654">
    <property type="term" value="P:phospholipid biosynthetic process"/>
    <property type="evidence" value="ECO:0007669"/>
    <property type="project" value="UniProtKB-UniRule"/>
</dbReference>
<accession>A0A0A6PER5</accession>
<evidence type="ECO:0000256" key="4">
    <source>
        <dbReference type="ARBA" id="ARBA00022692"/>
    </source>
</evidence>
<comment type="catalytic activity">
    <reaction evidence="10">
        <text>an acyl phosphate + sn-glycerol 3-phosphate = a 1-acyl-sn-glycero-3-phosphate + phosphate</text>
        <dbReference type="Rhea" id="RHEA:34075"/>
        <dbReference type="ChEBI" id="CHEBI:43474"/>
        <dbReference type="ChEBI" id="CHEBI:57597"/>
        <dbReference type="ChEBI" id="CHEBI:57970"/>
        <dbReference type="ChEBI" id="CHEBI:59918"/>
        <dbReference type="EC" id="2.3.1.275"/>
    </reaction>
</comment>
<evidence type="ECO:0000256" key="10">
    <source>
        <dbReference type="HAMAP-Rule" id="MF_01043"/>
    </source>
</evidence>
<comment type="caution">
    <text evidence="11">The sequence shown here is derived from an EMBL/GenBank/DDBJ whole genome shotgun (WGS) entry which is preliminary data.</text>
</comment>
<feature type="transmembrane region" description="Helical" evidence="10">
    <location>
        <begin position="79"/>
        <end position="98"/>
    </location>
</feature>
<dbReference type="InterPro" id="IPR003811">
    <property type="entry name" value="G3P_acylTferase_PlsY"/>
</dbReference>
<dbReference type="Pfam" id="PF02660">
    <property type="entry name" value="G3P_acyltransf"/>
    <property type="match status" value="1"/>
</dbReference>
<keyword evidence="11" id="KW-0012">Acyltransferase</keyword>
<keyword evidence="7 10" id="KW-0472">Membrane</keyword>
<dbReference type="AlphaFoldDB" id="A0A0A6PER5"/>
<keyword evidence="8 10" id="KW-0594">Phospholipid biosynthesis</keyword>
<protein>
    <recommendedName>
        <fullName evidence="10">Glycerol-3-phosphate acyltransferase</fullName>
    </recommendedName>
    <alternativeName>
        <fullName evidence="10">Acyl-PO4 G3P acyltransferase</fullName>
    </alternativeName>
    <alternativeName>
        <fullName evidence="10">Acyl-phosphate--glycerol-3-phosphate acyltransferase</fullName>
    </alternativeName>
    <alternativeName>
        <fullName evidence="10">G3P acyltransferase</fullName>
        <shortName evidence="10">GPAT</shortName>
        <ecNumber evidence="10">2.3.1.275</ecNumber>
    </alternativeName>
    <alternativeName>
        <fullName evidence="10">Lysophosphatidic acid synthase</fullName>
        <shortName evidence="10">LPA synthase</shortName>
    </alternativeName>
</protein>
<dbReference type="NCBIfam" id="TIGR00023">
    <property type="entry name" value="glycerol-3-phosphate 1-O-acyltransferase PlsY"/>
    <property type="match status" value="1"/>
</dbReference>
<dbReference type="HAMAP" id="MF_01043">
    <property type="entry name" value="PlsY"/>
    <property type="match status" value="1"/>
</dbReference>
<dbReference type="GO" id="GO:0005886">
    <property type="term" value="C:plasma membrane"/>
    <property type="evidence" value="ECO:0007669"/>
    <property type="project" value="UniProtKB-SubCell"/>
</dbReference>
<comment type="subcellular location">
    <subcellularLocation>
        <location evidence="10">Cell membrane</location>
        <topology evidence="10">Multi-pass membrane protein</topology>
    </subcellularLocation>
</comment>
<dbReference type="Proteomes" id="UP000030428">
    <property type="component" value="Unassembled WGS sequence"/>
</dbReference>
<keyword evidence="1 10" id="KW-1003">Cell membrane</keyword>
<reference evidence="11 12" key="1">
    <citation type="journal article" date="2016" name="Front. Microbiol.">
        <title>Single-Cell (Meta-)Genomics of a Dimorphic Candidatus Thiomargarita nelsonii Reveals Genomic Plasticity.</title>
        <authorList>
            <person name="Flood B.E."/>
            <person name="Fliss P."/>
            <person name="Jones D.S."/>
            <person name="Dick G.J."/>
            <person name="Jain S."/>
            <person name="Kaster A.K."/>
            <person name="Winkel M."/>
            <person name="Mussmann M."/>
            <person name="Bailey J."/>
        </authorList>
    </citation>
    <scope>NUCLEOTIDE SEQUENCE [LARGE SCALE GENOMIC DNA]</scope>
    <source>
        <strain evidence="11">Hydrate Ridge</strain>
    </source>
</reference>